<dbReference type="RefSeq" id="XP_049260774.1">
    <property type="nucleotide sequence ID" value="XM_049410082.1"/>
</dbReference>
<reference evidence="1 2" key="1">
    <citation type="journal article" date="2021" name="DNA Res.">
        <title>Genome analysis of Candida subhashii reveals its hybrid nature and dual mitochondrial genome conformations.</title>
        <authorList>
            <person name="Mixao V."/>
            <person name="Hegedusova E."/>
            <person name="Saus E."/>
            <person name="Pryszcz L.P."/>
            <person name="Cillingova A."/>
            <person name="Nosek J."/>
            <person name="Gabaldon T."/>
        </authorList>
    </citation>
    <scope>NUCLEOTIDE SEQUENCE [LARGE SCALE GENOMIC DNA]</scope>
    <source>
        <strain evidence="1 2">CBS 10753</strain>
    </source>
</reference>
<evidence type="ECO:0000313" key="1">
    <source>
        <dbReference type="EMBL" id="KAG7660541.1"/>
    </source>
</evidence>
<name>A0A8J5UIW2_9ASCO</name>
<protein>
    <submittedName>
        <fullName evidence="1">Uncharacterized protein</fullName>
    </submittedName>
</protein>
<sequence length="204" mass="23159">MYMLNLSNEQEANSLGHKSKNKGYPKVAYVIWKNFCSGIANEDVLEGAALYDRLDEVFSDENLMDDISGIQNQESDVELIPSIYMQDIEPAPISFQEISEEDEQFEIVPEIEDNMVELNTSNNSLLRELMAKYPEVANERIISLQNLHPELHFPSPVDDEAAENIQFTEDNDMNPVVADVDIPPVILSNDPPPLHIYEEAPTYK</sequence>
<dbReference type="EMBL" id="JAGSYN010000277">
    <property type="protein sequence ID" value="KAG7660541.1"/>
    <property type="molecule type" value="Genomic_DNA"/>
</dbReference>
<evidence type="ECO:0000313" key="2">
    <source>
        <dbReference type="Proteomes" id="UP000694255"/>
    </source>
</evidence>
<proteinExistence type="predicted"/>
<gene>
    <name evidence="1" type="ORF">J8A68_005960</name>
</gene>
<comment type="caution">
    <text evidence="1">The sequence shown here is derived from an EMBL/GenBank/DDBJ whole genome shotgun (WGS) entry which is preliminary data.</text>
</comment>
<dbReference type="AlphaFoldDB" id="A0A8J5UIW2"/>
<dbReference type="GeneID" id="73472760"/>
<keyword evidence="2" id="KW-1185">Reference proteome</keyword>
<dbReference type="Proteomes" id="UP000694255">
    <property type="component" value="Unassembled WGS sequence"/>
</dbReference>
<accession>A0A8J5UIW2</accession>
<organism evidence="1 2">
    <name type="scientific">[Candida] subhashii</name>
    <dbReference type="NCBI Taxonomy" id="561895"/>
    <lineage>
        <taxon>Eukaryota</taxon>
        <taxon>Fungi</taxon>
        <taxon>Dikarya</taxon>
        <taxon>Ascomycota</taxon>
        <taxon>Saccharomycotina</taxon>
        <taxon>Pichiomycetes</taxon>
        <taxon>Debaryomycetaceae</taxon>
        <taxon>Spathaspora</taxon>
    </lineage>
</organism>